<sequence length="64" mass="7464">MLQQQDDRRRRRTYDKRLAMSQPSSPVDEASTHLDTRQVRISDPSNARSSEQSNFELTSRDAIK</sequence>
<keyword evidence="3" id="KW-1185">Reference proteome</keyword>
<protein>
    <submittedName>
        <fullName evidence="2">Uncharacterized protein</fullName>
    </submittedName>
</protein>
<dbReference type="HOGENOM" id="CLU_2867630_0_0_1"/>
<gene>
    <name evidence="2" type="ORF">DOTSEDRAFT_74491</name>
</gene>
<dbReference type="AlphaFoldDB" id="N1PEA5"/>
<accession>N1PEA5</accession>
<dbReference type="EMBL" id="KB446543">
    <property type="protein sequence ID" value="EME40953.1"/>
    <property type="molecule type" value="Genomic_DNA"/>
</dbReference>
<proteinExistence type="predicted"/>
<reference evidence="3" key="1">
    <citation type="journal article" date="2012" name="PLoS Genet.">
        <title>The genomes of the fungal plant pathogens Cladosporium fulvum and Dothistroma septosporum reveal adaptation to different hosts and lifestyles but also signatures of common ancestry.</title>
        <authorList>
            <person name="de Wit P.J.G.M."/>
            <person name="van der Burgt A."/>
            <person name="Oekmen B."/>
            <person name="Stergiopoulos I."/>
            <person name="Abd-Elsalam K.A."/>
            <person name="Aerts A.L."/>
            <person name="Bahkali A.H."/>
            <person name="Beenen H.G."/>
            <person name="Chettri P."/>
            <person name="Cox M.P."/>
            <person name="Datema E."/>
            <person name="de Vries R.P."/>
            <person name="Dhillon B."/>
            <person name="Ganley A.R."/>
            <person name="Griffiths S.A."/>
            <person name="Guo Y."/>
            <person name="Hamelin R.C."/>
            <person name="Henrissat B."/>
            <person name="Kabir M.S."/>
            <person name="Jashni M.K."/>
            <person name="Kema G."/>
            <person name="Klaubauf S."/>
            <person name="Lapidus A."/>
            <person name="Levasseur A."/>
            <person name="Lindquist E."/>
            <person name="Mehrabi R."/>
            <person name="Ohm R.A."/>
            <person name="Owen T.J."/>
            <person name="Salamov A."/>
            <person name="Schwelm A."/>
            <person name="Schijlen E."/>
            <person name="Sun H."/>
            <person name="van den Burg H.A."/>
            <person name="van Ham R.C.H.J."/>
            <person name="Zhang S."/>
            <person name="Goodwin S.B."/>
            <person name="Grigoriev I.V."/>
            <person name="Collemare J."/>
            <person name="Bradshaw R.E."/>
        </authorList>
    </citation>
    <scope>NUCLEOTIDE SEQUENCE [LARGE SCALE GENOMIC DNA]</scope>
    <source>
        <strain evidence="3">NZE10 / CBS 128990</strain>
    </source>
</reference>
<evidence type="ECO:0000313" key="2">
    <source>
        <dbReference type="EMBL" id="EME40953.1"/>
    </source>
</evidence>
<evidence type="ECO:0000313" key="3">
    <source>
        <dbReference type="Proteomes" id="UP000016933"/>
    </source>
</evidence>
<feature type="compositionally biased region" description="Basic and acidic residues" evidence="1">
    <location>
        <begin position="30"/>
        <end position="40"/>
    </location>
</feature>
<dbReference type="Proteomes" id="UP000016933">
    <property type="component" value="Unassembled WGS sequence"/>
</dbReference>
<reference evidence="2 3" key="2">
    <citation type="journal article" date="2012" name="PLoS Pathog.">
        <title>Diverse lifestyles and strategies of plant pathogenesis encoded in the genomes of eighteen Dothideomycetes fungi.</title>
        <authorList>
            <person name="Ohm R.A."/>
            <person name="Feau N."/>
            <person name="Henrissat B."/>
            <person name="Schoch C.L."/>
            <person name="Horwitz B.A."/>
            <person name="Barry K.W."/>
            <person name="Condon B.J."/>
            <person name="Copeland A.C."/>
            <person name="Dhillon B."/>
            <person name="Glaser F."/>
            <person name="Hesse C.N."/>
            <person name="Kosti I."/>
            <person name="LaButti K."/>
            <person name="Lindquist E.A."/>
            <person name="Lucas S."/>
            <person name="Salamov A.A."/>
            <person name="Bradshaw R.E."/>
            <person name="Ciuffetti L."/>
            <person name="Hamelin R.C."/>
            <person name="Kema G.H.J."/>
            <person name="Lawrence C."/>
            <person name="Scott J.A."/>
            <person name="Spatafora J.W."/>
            <person name="Turgeon B.G."/>
            <person name="de Wit P.J.G.M."/>
            <person name="Zhong S."/>
            <person name="Goodwin S.B."/>
            <person name="Grigoriev I.V."/>
        </authorList>
    </citation>
    <scope>NUCLEOTIDE SEQUENCE [LARGE SCALE GENOMIC DNA]</scope>
    <source>
        <strain evidence="3">NZE10 / CBS 128990</strain>
    </source>
</reference>
<organism evidence="2 3">
    <name type="scientific">Dothistroma septosporum (strain NZE10 / CBS 128990)</name>
    <name type="common">Red band needle blight fungus</name>
    <name type="synonym">Mycosphaerella pini</name>
    <dbReference type="NCBI Taxonomy" id="675120"/>
    <lineage>
        <taxon>Eukaryota</taxon>
        <taxon>Fungi</taxon>
        <taxon>Dikarya</taxon>
        <taxon>Ascomycota</taxon>
        <taxon>Pezizomycotina</taxon>
        <taxon>Dothideomycetes</taxon>
        <taxon>Dothideomycetidae</taxon>
        <taxon>Mycosphaerellales</taxon>
        <taxon>Mycosphaerellaceae</taxon>
        <taxon>Dothistroma</taxon>
    </lineage>
</organism>
<name>N1PEA5_DOTSN</name>
<feature type="region of interest" description="Disordered" evidence="1">
    <location>
        <begin position="1"/>
        <end position="64"/>
    </location>
</feature>
<evidence type="ECO:0000256" key="1">
    <source>
        <dbReference type="SAM" id="MobiDB-lite"/>
    </source>
</evidence>
<feature type="compositionally biased region" description="Polar residues" evidence="1">
    <location>
        <begin position="43"/>
        <end position="57"/>
    </location>
</feature>